<feature type="active site" description="Proton acceptor" evidence="10">
    <location>
        <position position="251"/>
    </location>
</feature>
<evidence type="ECO:0000256" key="10">
    <source>
        <dbReference type="PIRSR" id="PIRSR001031-1"/>
    </source>
</evidence>
<dbReference type="InterPro" id="IPR011613">
    <property type="entry name" value="GH15-like"/>
</dbReference>
<dbReference type="PIRSF" id="PIRSF001031">
    <property type="entry name" value="Glu-a-glcsd_SBD"/>
    <property type="match status" value="1"/>
</dbReference>
<dbReference type="PRINTS" id="PR00736">
    <property type="entry name" value="GLHYDRLASE15"/>
</dbReference>
<dbReference type="EMBL" id="CP051139">
    <property type="protein sequence ID" value="QIW96004.1"/>
    <property type="molecule type" value="Genomic_DNA"/>
</dbReference>
<dbReference type="Pfam" id="PF00686">
    <property type="entry name" value="CBM_20"/>
    <property type="match status" value="1"/>
</dbReference>
<keyword evidence="8 9" id="KW-0624">Polysaccharide degradation</keyword>
<dbReference type="FunFam" id="2.60.40.10:FF:000552">
    <property type="entry name" value="Related to glucoamylase"/>
    <property type="match status" value="1"/>
</dbReference>
<keyword evidence="4 9" id="KW-0378">Hydrolase</keyword>
<dbReference type="InterPro" id="IPR012341">
    <property type="entry name" value="6hp_glycosidase-like_sf"/>
</dbReference>
<dbReference type="GO" id="GO:0004339">
    <property type="term" value="F:glucan 1,4-alpha-glucosidase activity"/>
    <property type="evidence" value="ECO:0007669"/>
    <property type="project" value="UniProtKB-EC"/>
</dbReference>
<dbReference type="Gene3D" id="2.60.40.10">
    <property type="entry name" value="Immunoglobulins"/>
    <property type="match status" value="1"/>
</dbReference>
<proteinExistence type="inferred from homology"/>
<dbReference type="PANTHER" id="PTHR31616">
    <property type="entry name" value="TREHALASE"/>
    <property type="match status" value="1"/>
</dbReference>
<dbReference type="SUPFAM" id="SSF48208">
    <property type="entry name" value="Six-hairpin glycosidases"/>
    <property type="match status" value="1"/>
</dbReference>
<dbReference type="CDD" id="cd05811">
    <property type="entry name" value="CBM20_glucoamylase"/>
    <property type="match status" value="1"/>
</dbReference>
<evidence type="ECO:0000256" key="11">
    <source>
        <dbReference type="PIRSR" id="PIRSR001031-2"/>
    </source>
</evidence>
<sequence>MAQDGKGELTSAQMSGAPEVGSLPHSTNRMSVRFWTLSMIALSTVVLSNTFIMHYHRFVIPLLTSSFTAHAQQQDVQPLSSWLATETPIALQGILDNTGASGSKVPGARQGIVVASPSTVNPNYFYTWTRDAALTIKCLIDQFLTGQSQLEPLIQDYISAQAHLQTVSNPSGSLCTGGLAEPKFYVNETAFTGPWGRPQRDGPALRATALIAYSRYLLEKANASSVQNIIWPIVQNDLSYVSQYWNSSTFDLWEEIDSSSFFTTAVQYRALVEGSALARSIGQTCSHCDSQAPLVLCFLQSYWTGSYIRSNTGGGRSGKDANALLASIHIFDPNAGCDSTTFQPCSDRALANHKVVTDSFREIYAINQGLAQTAAVAVGRYPEDVYQGGNPWYLSNFAAAEQLYDAVWQWKQQQYITITSTSLPFFAALYSAASVGTYNSASSSYTAIVNAVLTYADGYMTVAQLYTPSNGSLAEQFSRSDGTPLSAVDLTWSYAALLTATNARAGKVPETWNASSVQAPGTCTAGSATGPCAVATNTAWPGRASNTPCATPTMTVITFNELKTTSFGDSVYISGSIAQLGDWDVTGSSALQAYAYSQDHPLWSGAVQIPTGTSFEYKYFVKTSTGSIVWESGPNRKLTVVGNCNGSVDQNDTWS</sequence>
<dbReference type="AlphaFoldDB" id="A0A6H0XMZ3"/>
<evidence type="ECO:0000256" key="4">
    <source>
        <dbReference type="ARBA" id="ARBA00022801"/>
    </source>
</evidence>
<keyword evidence="13" id="KW-0812">Transmembrane</keyword>
<dbReference type="InterPro" id="IPR034836">
    <property type="entry name" value="CBM20_glucoamylase"/>
</dbReference>
<dbReference type="InterPro" id="IPR013784">
    <property type="entry name" value="Carb-bd-like_fold"/>
</dbReference>
<dbReference type="InterPro" id="IPR008928">
    <property type="entry name" value="6-hairpin_glycosidase_sf"/>
</dbReference>
<evidence type="ECO:0000256" key="9">
    <source>
        <dbReference type="PIRNR" id="PIRNR001031"/>
    </source>
</evidence>
<dbReference type="EC" id="3.2.1.3" evidence="9"/>
<accession>A0A6H0XMZ3</accession>
<keyword evidence="5" id="KW-0325">Glycoprotein</keyword>
<feature type="binding site" evidence="11">
    <location>
        <position position="195"/>
    </location>
    <ligand>
        <name>substrate</name>
    </ligand>
</feature>
<evidence type="ECO:0000256" key="2">
    <source>
        <dbReference type="ARBA" id="ARBA00006188"/>
    </source>
</evidence>
<dbReference type="InterPro" id="IPR002044">
    <property type="entry name" value="CBM20"/>
</dbReference>
<keyword evidence="3" id="KW-0732">Signal</keyword>
<keyword evidence="13" id="KW-0472">Membrane</keyword>
<evidence type="ECO:0000256" key="12">
    <source>
        <dbReference type="SAM" id="MobiDB-lite"/>
    </source>
</evidence>
<dbReference type="SMART" id="SM01065">
    <property type="entry name" value="CBM_2"/>
    <property type="match status" value="1"/>
</dbReference>
<keyword evidence="7 9" id="KW-0326">Glycosidase</keyword>
<evidence type="ECO:0000256" key="5">
    <source>
        <dbReference type="ARBA" id="ARBA00023180"/>
    </source>
</evidence>
<keyword evidence="13" id="KW-1133">Transmembrane helix</keyword>
<gene>
    <name evidence="15" type="ORF">AMS68_001522</name>
</gene>
<protein>
    <recommendedName>
        <fullName evidence="9">Glucoamylase</fullName>
        <ecNumber evidence="9">3.2.1.3</ecNumber>
    </recommendedName>
    <alternativeName>
        <fullName evidence="9">1,4-alpha-D-glucan glucohydrolase</fullName>
    </alternativeName>
    <alternativeName>
        <fullName evidence="9">Glucan 1,4-alpha-glucosidase</fullName>
    </alternativeName>
</protein>
<evidence type="ECO:0000256" key="6">
    <source>
        <dbReference type="ARBA" id="ARBA00023277"/>
    </source>
</evidence>
<dbReference type="Proteomes" id="UP000503462">
    <property type="component" value="Chromosome 1"/>
</dbReference>
<dbReference type="InterPro" id="IPR000165">
    <property type="entry name" value="Glucoamylase"/>
</dbReference>
<reference evidence="15 16" key="1">
    <citation type="journal article" date="2016" name="Sci. Rep.">
        <title>Peltaster fructicola genome reveals evolution from an invasive phytopathogen to an ectophytic parasite.</title>
        <authorList>
            <person name="Xu C."/>
            <person name="Chen H."/>
            <person name="Gleason M.L."/>
            <person name="Xu J.R."/>
            <person name="Liu H."/>
            <person name="Zhang R."/>
            <person name="Sun G."/>
        </authorList>
    </citation>
    <scope>NUCLEOTIDE SEQUENCE [LARGE SCALE GENOMIC DNA]</scope>
    <source>
        <strain evidence="15 16">LNHT1506</strain>
    </source>
</reference>
<comment type="similarity">
    <text evidence="2 9">Belongs to the glycosyl hydrolase 15 family.</text>
</comment>
<dbReference type="PANTHER" id="PTHR31616:SF12">
    <property type="entry name" value="GLUCOAMYLASE"/>
    <property type="match status" value="1"/>
</dbReference>
<dbReference type="GO" id="GO:0000324">
    <property type="term" value="C:fungal-type vacuole"/>
    <property type="evidence" value="ECO:0007669"/>
    <property type="project" value="TreeGrafter"/>
</dbReference>
<evidence type="ECO:0000313" key="15">
    <source>
        <dbReference type="EMBL" id="QIW96004.1"/>
    </source>
</evidence>
<dbReference type="OrthoDB" id="6123450at2759"/>
<name>A0A6H0XMZ3_9PEZI</name>
<evidence type="ECO:0000256" key="13">
    <source>
        <dbReference type="SAM" id="Phobius"/>
    </source>
</evidence>
<dbReference type="Gene3D" id="1.50.10.10">
    <property type="match status" value="1"/>
</dbReference>
<evidence type="ECO:0000256" key="1">
    <source>
        <dbReference type="ARBA" id="ARBA00001863"/>
    </source>
</evidence>
<keyword evidence="6 9" id="KW-0119">Carbohydrate metabolism</keyword>
<organism evidence="15 16">
    <name type="scientific">Peltaster fructicola</name>
    <dbReference type="NCBI Taxonomy" id="286661"/>
    <lineage>
        <taxon>Eukaryota</taxon>
        <taxon>Fungi</taxon>
        <taxon>Dikarya</taxon>
        <taxon>Ascomycota</taxon>
        <taxon>Pezizomycotina</taxon>
        <taxon>Dothideomycetes</taxon>
        <taxon>Dothideomycetes incertae sedis</taxon>
        <taxon>Peltaster</taxon>
    </lineage>
</organism>
<dbReference type="FunFam" id="1.50.10.10:FF:000018">
    <property type="entry name" value="Glucoamylase"/>
    <property type="match status" value="1"/>
</dbReference>
<dbReference type="PROSITE" id="PS51166">
    <property type="entry name" value="CBM20"/>
    <property type="match status" value="1"/>
</dbReference>
<evidence type="ECO:0000256" key="8">
    <source>
        <dbReference type="ARBA" id="ARBA00023326"/>
    </source>
</evidence>
<evidence type="ECO:0000256" key="7">
    <source>
        <dbReference type="ARBA" id="ARBA00023295"/>
    </source>
</evidence>
<dbReference type="SUPFAM" id="SSF49452">
    <property type="entry name" value="Starch-binding domain-like"/>
    <property type="match status" value="1"/>
</dbReference>
<keyword evidence="16" id="KW-1185">Reference proteome</keyword>
<evidence type="ECO:0000256" key="3">
    <source>
        <dbReference type="ARBA" id="ARBA00022729"/>
    </source>
</evidence>
<evidence type="ECO:0000259" key="14">
    <source>
        <dbReference type="PROSITE" id="PS51166"/>
    </source>
</evidence>
<dbReference type="InterPro" id="IPR013783">
    <property type="entry name" value="Ig-like_fold"/>
</dbReference>
<feature type="transmembrane region" description="Helical" evidence="13">
    <location>
        <begin position="34"/>
        <end position="55"/>
    </location>
</feature>
<comment type="catalytic activity">
    <reaction evidence="1 9">
        <text>Hydrolysis of terminal (1-&gt;4)-linked alpha-D-glucose residues successively from non-reducing ends of the chains with release of beta-D-glucose.</text>
        <dbReference type="EC" id="3.2.1.3"/>
    </reaction>
</comment>
<dbReference type="GO" id="GO:2001070">
    <property type="term" value="F:starch binding"/>
    <property type="evidence" value="ECO:0007669"/>
    <property type="project" value="InterPro"/>
</dbReference>
<feature type="domain" description="CBM20" evidence="14">
    <location>
        <begin position="549"/>
        <end position="655"/>
    </location>
</feature>
<dbReference type="InterPro" id="IPR008291">
    <property type="entry name" value="Glucoamylase_SBD"/>
</dbReference>
<feature type="region of interest" description="Disordered" evidence="12">
    <location>
        <begin position="1"/>
        <end position="24"/>
    </location>
</feature>
<evidence type="ECO:0000313" key="16">
    <source>
        <dbReference type="Proteomes" id="UP000503462"/>
    </source>
</evidence>
<dbReference type="GO" id="GO:0000272">
    <property type="term" value="P:polysaccharide catabolic process"/>
    <property type="evidence" value="ECO:0007669"/>
    <property type="project" value="UniProtKB-KW"/>
</dbReference>
<feature type="active site" description="Proton donor" evidence="10">
    <location>
        <position position="254"/>
    </location>
</feature>
<dbReference type="Pfam" id="PF00723">
    <property type="entry name" value="Glyco_hydro_15"/>
    <property type="match status" value="1"/>
</dbReference>